<dbReference type="Pfam" id="PF03134">
    <property type="entry name" value="TB2_DP1_HVA22"/>
    <property type="match status" value="1"/>
</dbReference>
<name>A0AAW1S3B2_9CHLO</name>
<organism evidence="3 4">
    <name type="scientific">Apatococcus lobatus</name>
    <dbReference type="NCBI Taxonomy" id="904363"/>
    <lineage>
        <taxon>Eukaryota</taxon>
        <taxon>Viridiplantae</taxon>
        <taxon>Chlorophyta</taxon>
        <taxon>core chlorophytes</taxon>
        <taxon>Trebouxiophyceae</taxon>
        <taxon>Chlorellales</taxon>
        <taxon>Chlorellaceae</taxon>
        <taxon>Apatococcus</taxon>
    </lineage>
</organism>
<evidence type="ECO:0000313" key="3">
    <source>
        <dbReference type="EMBL" id="KAK9840156.1"/>
    </source>
</evidence>
<keyword evidence="4" id="KW-1185">Reference proteome</keyword>
<accession>A0AAW1S3B2</accession>
<comment type="caution">
    <text evidence="3">The sequence shown here is derived from an EMBL/GenBank/DDBJ whole genome shotgun (WGS) entry which is preliminary data.</text>
</comment>
<dbReference type="Proteomes" id="UP001438707">
    <property type="component" value="Unassembled WGS sequence"/>
</dbReference>
<dbReference type="PANTHER" id="PTHR12300:SF117">
    <property type="entry name" value="LP05237P-RELATED"/>
    <property type="match status" value="1"/>
</dbReference>
<protein>
    <recommendedName>
        <fullName evidence="1">HVA22-like protein</fullName>
    </recommendedName>
</protein>
<dbReference type="InterPro" id="IPR004345">
    <property type="entry name" value="TB2_DP1_HVA22"/>
</dbReference>
<dbReference type="PANTHER" id="PTHR12300">
    <property type="entry name" value="HVA22-LIKE PROTEINS"/>
    <property type="match status" value="1"/>
</dbReference>
<sequence length="280" mass="30929">MLGDFSCRVLLNVFGFVFPAYHCFKSVEARDHESLRDWCIYWLILAIFTTTERMLLDMFIFWVPLYYEAKFLFVLYLWHPRTKGALYLYDQIVKPFLQKHEAFIDGKLEESFAQLGDYSSHYVRRLIAFVQSKAHIAIAQLQQMQSKEGPKGVDRTFSWQQMASPQAAANVMSSLFSSSSGEKHAGYSKDANEPAHLSDEDHIKAHQPASRNADTSSGDIGSPNHSSAGGTGTNSPQPSRPASGGATRRNVHVNGTASPGAGSSRVQPAAGGRPGLNKRG</sequence>
<evidence type="ECO:0000256" key="2">
    <source>
        <dbReference type="SAM" id="MobiDB-lite"/>
    </source>
</evidence>
<dbReference type="EMBL" id="JALJOS010000004">
    <property type="protein sequence ID" value="KAK9840156.1"/>
    <property type="molecule type" value="Genomic_DNA"/>
</dbReference>
<gene>
    <name evidence="3" type="ORF">WJX74_004286</name>
</gene>
<dbReference type="GO" id="GO:0016020">
    <property type="term" value="C:membrane"/>
    <property type="evidence" value="ECO:0007669"/>
    <property type="project" value="UniProtKB-SubCell"/>
</dbReference>
<feature type="region of interest" description="Disordered" evidence="2">
    <location>
        <begin position="205"/>
        <end position="280"/>
    </location>
</feature>
<feature type="compositionally biased region" description="Polar residues" evidence="2">
    <location>
        <begin position="209"/>
        <end position="237"/>
    </location>
</feature>
<comment type="subcellular location">
    <subcellularLocation>
        <location evidence="1">Membrane</location>
        <topology evidence="1">Multi-pass membrane protein</topology>
    </subcellularLocation>
</comment>
<reference evidence="3 4" key="1">
    <citation type="journal article" date="2024" name="Nat. Commun.">
        <title>Phylogenomics reveals the evolutionary origins of lichenization in chlorophyte algae.</title>
        <authorList>
            <person name="Puginier C."/>
            <person name="Libourel C."/>
            <person name="Otte J."/>
            <person name="Skaloud P."/>
            <person name="Haon M."/>
            <person name="Grisel S."/>
            <person name="Petersen M."/>
            <person name="Berrin J.G."/>
            <person name="Delaux P.M."/>
            <person name="Dal Grande F."/>
            <person name="Keller J."/>
        </authorList>
    </citation>
    <scope>NUCLEOTIDE SEQUENCE [LARGE SCALE GENOMIC DNA]</scope>
    <source>
        <strain evidence="3 4">SAG 2145</strain>
    </source>
</reference>
<comment type="similarity">
    <text evidence="1">Belongs to the DP1 family.</text>
</comment>
<proteinExistence type="inferred from homology"/>
<evidence type="ECO:0000256" key="1">
    <source>
        <dbReference type="RuleBase" id="RU362006"/>
    </source>
</evidence>
<dbReference type="AlphaFoldDB" id="A0AAW1S3B2"/>
<evidence type="ECO:0000313" key="4">
    <source>
        <dbReference type="Proteomes" id="UP001438707"/>
    </source>
</evidence>